<dbReference type="STRING" id="196109.A0A136IMU3"/>
<dbReference type="PROSITE" id="PS51319">
    <property type="entry name" value="TFIIS_N"/>
    <property type="match status" value="1"/>
</dbReference>
<keyword evidence="2 8" id="KW-0479">Metal-binding</keyword>
<dbReference type="InterPro" id="IPR001222">
    <property type="entry name" value="Znf_TFIIS"/>
</dbReference>
<keyword evidence="3 6" id="KW-0863">Zinc-finger</keyword>
<dbReference type="SMART" id="SM00440">
    <property type="entry name" value="ZnF_C2C2"/>
    <property type="match status" value="1"/>
</dbReference>
<dbReference type="FunFam" id="1.10.472.30:FF:000003">
    <property type="entry name" value="Transcription elongation factor S-II"/>
    <property type="match status" value="1"/>
</dbReference>
<proteinExistence type="inferred from homology"/>
<comment type="similarity">
    <text evidence="8">Belongs to the TFS-II family.</text>
</comment>
<dbReference type="FunFam" id="2.20.25.10:FF:000001">
    <property type="entry name" value="Probable Transcription elongation factor S-II"/>
    <property type="match status" value="1"/>
</dbReference>
<dbReference type="CDD" id="cd13749">
    <property type="entry name" value="Zn-ribbon_TFIIS"/>
    <property type="match status" value="1"/>
</dbReference>
<dbReference type="PANTHER" id="PTHR11477:SF0">
    <property type="entry name" value="IP08861P-RELATED"/>
    <property type="match status" value="1"/>
</dbReference>
<dbReference type="PROSITE" id="PS51321">
    <property type="entry name" value="TFIIS_CENTRAL"/>
    <property type="match status" value="1"/>
</dbReference>
<organism evidence="13 14">
    <name type="scientific">Microdochium bolleyi</name>
    <dbReference type="NCBI Taxonomy" id="196109"/>
    <lineage>
        <taxon>Eukaryota</taxon>
        <taxon>Fungi</taxon>
        <taxon>Dikarya</taxon>
        <taxon>Ascomycota</taxon>
        <taxon>Pezizomycotina</taxon>
        <taxon>Sordariomycetes</taxon>
        <taxon>Xylariomycetidae</taxon>
        <taxon>Xylariales</taxon>
        <taxon>Microdochiaceae</taxon>
        <taxon>Microdochium</taxon>
    </lineage>
</organism>
<dbReference type="InterPro" id="IPR006289">
    <property type="entry name" value="TFSII"/>
</dbReference>
<dbReference type="InParanoid" id="A0A136IMU3"/>
<dbReference type="InterPro" id="IPR036575">
    <property type="entry name" value="TFIIS_cen_dom_sf"/>
</dbReference>
<evidence type="ECO:0000256" key="4">
    <source>
        <dbReference type="ARBA" id="ARBA00022833"/>
    </source>
</evidence>
<keyword evidence="5 7" id="KW-0539">Nucleus</keyword>
<dbReference type="GO" id="GO:0000977">
    <property type="term" value="F:RNA polymerase II transcription regulatory region sequence-specific DNA binding"/>
    <property type="evidence" value="ECO:0007669"/>
    <property type="project" value="TreeGrafter"/>
</dbReference>
<dbReference type="SUPFAM" id="SSF46942">
    <property type="entry name" value="Elongation factor TFIIS domain 2"/>
    <property type="match status" value="1"/>
</dbReference>
<dbReference type="PROSITE" id="PS00466">
    <property type="entry name" value="ZF_TFIIS_1"/>
    <property type="match status" value="1"/>
</dbReference>
<dbReference type="GO" id="GO:0031440">
    <property type="term" value="P:regulation of mRNA 3'-end processing"/>
    <property type="evidence" value="ECO:0007669"/>
    <property type="project" value="TreeGrafter"/>
</dbReference>
<dbReference type="InterPro" id="IPR035441">
    <property type="entry name" value="TFIIS/LEDGF_dom_sf"/>
</dbReference>
<name>A0A136IMU3_9PEZI</name>
<gene>
    <name evidence="13" type="ORF">Micbo1qcDRAFT_35769</name>
</gene>
<accession>A0A136IMU3</accession>
<feature type="domain" description="TFIIS central" evidence="12">
    <location>
        <begin position="144"/>
        <end position="258"/>
    </location>
</feature>
<keyword evidence="4 8" id="KW-0862">Zinc</keyword>
<evidence type="ECO:0000259" key="10">
    <source>
        <dbReference type="PROSITE" id="PS51133"/>
    </source>
</evidence>
<dbReference type="SUPFAM" id="SSF47676">
    <property type="entry name" value="Conserved domain common to transcription factors TFIIS, elongin A, CRSP70"/>
    <property type="match status" value="1"/>
</dbReference>
<feature type="compositionally biased region" description="Low complexity" evidence="9">
    <location>
        <begin position="98"/>
        <end position="120"/>
    </location>
</feature>
<evidence type="ECO:0000313" key="14">
    <source>
        <dbReference type="Proteomes" id="UP000070501"/>
    </source>
</evidence>
<dbReference type="GO" id="GO:0006362">
    <property type="term" value="P:transcription elongation by RNA polymerase I"/>
    <property type="evidence" value="ECO:0007669"/>
    <property type="project" value="TreeGrafter"/>
</dbReference>
<dbReference type="EMBL" id="KQ964269">
    <property type="protein sequence ID" value="KXJ86260.1"/>
    <property type="molecule type" value="Genomic_DNA"/>
</dbReference>
<dbReference type="OrthoDB" id="44867at2759"/>
<evidence type="ECO:0000256" key="1">
    <source>
        <dbReference type="ARBA" id="ARBA00004123"/>
    </source>
</evidence>
<feature type="region of interest" description="Disordered" evidence="9">
    <location>
        <begin position="87"/>
        <end position="125"/>
    </location>
</feature>
<keyword evidence="8" id="KW-0238">DNA-binding</keyword>
<keyword evidence="8" id="KW-0805">Transcription regulation</keyword>
<dbReference type="Gene3D" id="2.20.25.10">
    <property type="match status" value="1"/>
</dbReference>
<evidence type="ECO:0000313" key="13">
    <source>
        <dbReference type="EMBL" id="KXJ86260.1"/>
    </source>
</evidence>
<comment type="function">
    <text evidence="8">Necessary for efficient RNA polymerase II transcription elongation past template-encoded arresting sites.</text>
</comment>
<dbReference type="GO" id="GO:0003746">
    <property type="term" value="F:translation elongation factor activity"/>
    <property type="evidence" value="ECO:0007669"/>
    <property type="project" value="UniProtKB-KW"/>
</dbReference>
<dbReference type="Pfam" id="PF01096">
    <property type="entry name" value="Zn_ribbon_TFIIS"/>
    <property type="match status" value="1"/>
</dbReference>
<dbReference type="GO" id="GO:0005634">
    <property type="term" value="C:nucleus"/>
    <property type="evidence" value="ECO:0007669"/>
    <property type="project" value="UniProtKB-SubCell"/>
</dbReference>
<dbReference type="InterPro" id="IPR035100">
    <property type="entry name" value="TF_IIS-typ"/>
</dbReference>
<sequence length="303" mass="33605">MLDQKELASRISSIRKAKDANEPASVIISALESLRKEGTPTEEMIRNTKAGMFIGRLRTDNNKDVARAAAEVVQAWKKAVEAEKKAKGGSQIAKLQGSASPASIKSGSPAPKAPAASKKSYTGDVEKRHYKTDKIDVNRTGSQTRDNIIGLLYNGLAYRSREAEDNVLQRAIEVEHAAYKHFGGESKDYKEKMRSLFQNLKVKANEKLRLNVLTGTISAERFVTMSQKELQSEEQRKADAVLEKENMRTAQAGMPEKSISDSLECGSCKQKKVAYTQAQTRSADEPMTTFCECMNCGKRWKFS</sequence>
<evidence type="ECO:0000259" key="12">
    <source>
        <dbReference type="PROSITE" id="PS51321"/>
    </source>
</evidence>
<dbReference type="Gene3D" id="1.10.472.30">
    <property type="entry name" value="Transcription elongation factor S-II, central domain"/>
    <property type="match status" value="1"/>
</dbReference>
<reference evidence="14" key="1">
    <citation type="submission" date="2016-02" db="EMBL/GenBank/DDBJ databases">
        <title>Draft genome sequence of Microdochium bolleyi, a fungal endophyte of beachgrass.</title>
        <authorList>
            <consortium name="DOE Joint Genome Institute"/>
            <person name="David A.S."/>
            <person name="May G."/>
            <person name="Haridas S."/>
            <person name="Lim J."/>
            <person name="Wang M."/>
            <person name="Labutti K."/>
            <person name="Lipzen A."/>
            <person name="Barry K."/>
            <person name="Grigoriev I.V."/>
        </authorList>
    </citation>
    <scope>NUCLEOTIDE SEQUENCE [LARGE SCALE GENOMIC DNA]</scope>
    <source>
        <strain evidence="14">J235TASD1</strain>
    </source>
</reference>
<evidence type="ECO:0000256" key="9">
    <source>
        <dbReference type="SAM" id="MobiDB-lite"/>
    </source>
</evidence>
<evidence type="ECO:0000256" key="8">
    <source>
        <dbReference type="RuleBase" id="RU368078"/>
    </source>
</evidence>
<keyword evidence="14" id="KW-1185">Reference proteome</keyword>
<dbReference type="GO" id="GO:0008270">
    <property type="term" value="F:zinc ion binding"/>
    <property type="evidence" value="ECO:0007669"/>
    <property type="project" value="UniProtKB-UniRule"/>
</dbReference>
<protein>
    <recommendedName>
        <fullName evidence="8">Transcription elongation factor</fullName>
    </recommendedName>
</protein>
<evidence type="ECO:0000256" key="5">
    <source>
        <dbReference type="ARBA" id="ARBA00023242"/>
    </source>
</evidence>
<dbReference type="Gene3D" id="1.20.930.10">
    <property type="entry name" value="Conserved domain common to transcription factors TFIIS, elongin A, CRSP70"/>
    <property type="match status" value="1"/>
</dbReference>
<dbReference type="Proteomes" id="UP000070501">
    <property type="component" value="Unassembled WGS sequence"/>
</dbReference>
<dbReference type="SMART" id="SM00510">
    <property type="entry name" value="TFS2M"/>
    <property type="match status" value="1"/>
</dbReference>
<dbReference type="FunCoup" id="A0A136IMU3">
    <property type="interactions" value="917"/>
</dbReference>
<dbReference type="Pfam" id="PF07500">
    <property type="entry name" value="TFIIS_M"/>
    <property type="match status" value="1"/>
</dbReference>
<dbReference type="Pfam" id="PF08711">
    <property type="entry name" value="Med26"/>
    <property type="match status" value="1"/>
</dbReference>
<dbReference type="PROSITE" id="PS51133">
    <property type="entry name" value="ZF_TFIIS_2"/>
    <property type="match status" value="1"/>
</dbReference>
<comment type="subcellular location">
    <subcellularLocation>
        <location evidence="1 7 8">Nucleus</location>
    </subcellularLocation>
</comment>
<keyword evidence="13" id="KW-0251">Elongation factor</keyword>
<evidence type="ECO:0000256" key="3">
    <source>
        <dbReference type="ARBA" id="ARBA00022771"/>
    </source>
</evidence>
<dbReference type="InterPro" id="IPR017923">
    <property type="entry name" value="TFIIS_N"/>
</dbReference>
<evidence type="ECO:0000259" key="11">
    <source>
        <dbReference type="PROSITE" id="PS51319"/>
    </source>
</evidence>
<keyword evidence="8" id="KW-0804">Transcription</keyword>
<dbReference type="GO" id="GO:0031564">
    <property type="term" value="P:transcription antitermination"/>
    <property type="evidence" value="ECO:0007669"/>
    <property type="project" value="TreeGrafter"/>
</dbReference>
<dbReference type="InterPro" id="IPR003618">
    <property type="entry name" value="TFIIS_cen_dom"/>
</dbReference>
<feature type="domain" description="TFIIS N-terminal" evidence="11">
    <location>
        <begin position="6"/>
        <end position="83"/>
    </location>
</feature>
<dbReference type="PANTHER" id="PTHR11477">
    <property type="entry name" value="TRANSCRIPTION FACTOR S-II ZINC FINGER DOMAIN-CONTAINING PROTEIN"/>
    <property type="match status" value="1"/>
</dbReference>
<dbReference type="PIRSF" id="PIRSF006704">
    <property type="entry name" value="TF_IIS"/>
    <property type="match status" value="1"/>
</dbReference>
<dbReference type="AlphaFoldDB" id="A0A136IMU3"/>
<feature type="domain" description="TFIIS-type" evidence="10">
    <location>
        <begin position="261"/>
        <end position="301"/>
    </location>
</feature>
<evidence type="ECO:0000256" key="6">
    <source>
        <dbReference type="PROSITE-ProRule" id="PRU00472"/>
    </source>
</evidence>
<dbReference type="SUPFAM" id="SSF57783">
    <property type="entry name" value="Zinc beta-ribbon"/>
    <property type="match status" value="1"/>
</dbReference>
<evidence type="ECO:0000256" key="2">
    <source>
        <dbReference type="ARBA" id="ARBA00022723"/>
    </source>
</evidence>
<evidence type="ECO:0000256" key="7">
    <source>
        <dbReference type="PROSITE-ProRule" id="PRU00649"/>
    </source>
</evidence>
<dbReference type="GO" id="GO:0006368">
    <property type="term" value="P:transcription elongation by RNA polymerase II"/>
    <property type="evidence" value="ECO:0007669"/>
    <property type="project" value="InterPro"/>
</dbReference>
<dbReference type="GO" id="GO:0001139">
    <property type="term" value="F:RNA polymerase II complex recruiting activity"/>
    <property type="evidence" value="ECO:0007669"/>
    <property type="project" value="TreeGrafter"/>
</dbReference>
<keyword evidence="13" id="KW-0648">Protein biosynthesis</keyword>
<dbReference type="NCBIfam" id="TIGR01385">
    <property type="entry name" value="TFSII"/>
    <property type="match status" value="1"/>
</dbReference>